<keyword evidence="1" id="KW-1133">Transmembrane helix</keyword>
<feature type="transmembrane region" description="Helical" evidence="1">
    <location>
        <begin position="195"/>
        <end position="214"/>
    </location>
</feature>
<keyword evidence="1" id="KW-0472">Membrane</keyword>
<evidence type="ECO:0000256" key="1">
    <source>
        <dbReference type="SAM" id="Phobius"/>
    </source>
</evidence>
<dbReference type="AlphaFoldDB" id="A0A1V8RLN2"/>
<sequence>MDFLDTYSIKARLFPALVAMAPALSLFLMAGSWTDPGFPEAITAMTIGVLFFAAADLARRAGKHVEARMLKATGGRHENRELTFEDTTIEQATKARYREFLAAQVGIAAPTRESETQDSAAARSFYAACYDYLRLNTYDTEKFRILFNENIAYGYLRNLLGLKPYAIGINIAAALAAWALYKYPPPFASMTDGKLMIQAGLAVWHVLYLSLGVTERSVLAASKRYARQLTFSCETLILNRKV</sequence>
<organism evidence="2 3">
    <name type="scientific">Manganibacter manganicus</name>
    <dbReference type="NCBI Taxonomy" id="1873176"/>
    <lineage>
        <taxon>Bacteria</taxon>
        <taxon>Pseudomonadati</taxon>
        <taxon>Pseudomonadota</taxon>
        <taxon>Alphaproteobacteria</taxon>
        <taxon>Hyphomicrobiales</taxon>
        <taxon>Phyllobacteriaceae</taxon>
        <taxon>Manganibacter</taxon>
    </lineage>
</organism>
<keyword evidence="3" id="KW-1185">Reference proteome</keyword>
<feature type="transmembrane region" description="Helical" evidence="1">
    <location>
        <begin position="165"/>
        <end position="183"/>
    </location>
</feature>
<gene>
    <name evidence="2" type="ORF">BFN67_23010</name>
</gene>
<feature type="transmembrane region" description="Helical" evidence="1">
    <location>
        <begin position="12"/>
        <end position="31"/>
    </location>
</feature>
<evidence type="ECO:0000313" key="3">
    <source>
        <dbReference type="Proteomes" id="UP000191905"/>
    </source>
</evidence>
<dbReference type="STRING" id="1873176.BFN67_23010"/>
<feature type="transmembrane region" description="Helical" evidence="1">
    <location>
        <begin position="37"/>
        <end position="58"/>
    </location>
</feature>
<keyword evidence="1" id="KW-0812">Transmembrane</keyword>
<dbReference type="EMBL" id="MDET01000044">
    <property type="protein sequence ID" value="OQM74046.1"/>
    <property type="molecule type" value="Genomic_DNA"/>
</dbReference>
<accession>A0A1V8RLN2</accession>
<proteinExistence type="predicted"/>
<reference evidence="2 3" key="1">
    <citation type="journal article" date="2016" name="Int. J. Syst. Evol. Microbiol.">
        <title>Pseudaminobacter manganicus sp. nov., isolated from sludge of a manganese mine.</title>
        <authorList>
            <person name="Li J."/>
            <person name="Huang J."/>
            <person name="Liao S."/>
            <person name="Wang G."/>
        </authorList>
    </citation>
    <scope>NUCLEOTIDE SEQUENCE [LARGE SCALE GENOMIC DNA]</scope>
    <source>
        <strain evidence="2 3">JH-7</strain>
    </source>
</reference>
<name>A0A1V8RLN2_9HYPH</name>
<protein>
    <submittedName>
        <fullName evidence="2">Uncharacterized protein</fullName>
    </submittedName>
</protein>
<comment type="caution">
    <text evidence="2">The sequence shown here is derived from an EMBL/GenBank/DDBJ whole genome shotgun (WGS) entry which is preliminary data.</text>
</comment>
<evidence type="ECO:0000313" key="2">
    <source>
        <dbReference type="EMBL" id="OQM74046.1"/>
    </source>
</evidence>
<dbReference type="Proteomes" id="UP000191905">
    <property type="component" value="Unassembled WGS sequence"/>
</dbReference>